<dbReference type="SUPFAM" id="SSF57845">
    <property type="entry name" value="B-box zinc-binding domain"/>
    <property type="match status" value="1"/>
</dbReference>
<feature type="repeat" description="Filamin" evidence="8">
    <location>
        <begin position="378"/>
        <end position="471"/>
    </location>
</feature>
<evidence type="ECO:0000256" key="1">
    <source>
        <dbReference type="ARBA" id="ARBA00008518"/>
    </source>
</evidence>
<dbReference type="Proteomes" id="UP001159427">
    <property type="component" value="Unassembled WGS sequence"/>
</dbReference>
<protein>
    <recommendedName>
        <fullName evidence="14">Tripartite motif-containing 45-like</fullName>
    </recommendedName>
</protein>
<dbReference type="InterPro" id="IPR003649">
    <property type="entry name" value="Bbox_C"/>
</dbReference>
<evidence type="ECO:0000256" key="5">
    <source>
        <dbReference type="ARBA" id="ARBA00022786"/>
    </source>
</evidence>
<keyword evidence="5" id="KW-0833">Ubl conjugation pathway</keyword>
<dbReference type="SMART" id="SM00184">
    <property type="entry name" value="RING"/>
    <property type="match status" value="1"/>
</dbReference>
<dbReference type="InterPro" id="IPR013320">
    <property type="entry name" value="ConA-like_dom_sf"/>
</dbReference>
<dbReference type="InterPro" id="IPR017868">
    <property type="entry name" value="Filamin/ABP280_repeat-like"/>
</dbReference>
<keyword evidence="6" id="KW-0862">Zinc</keyword>
<dbReference type="PROSITE" id="PS00518">
    <property type="entry name" value="ZF_RING_1"/>
    <property type="match status" value="1"/>
</dbReference>
<dbReference type="InterPro" id="IPR017907">
    <property type="entry name" value="Znf_RING_CS"/>
</dbReference>
<name>A0ABN8PGR2_9CNID</name>
<evidence type="ECO:0000313" key="13">
    <source>
        <dbReference type="Proteomes" id="UP001159427"/>
    </source>
</evidence>
<dbReference type="InterPro" id="IPR047153">
    <property type="entry name" value="TRIM45/56/19-like"/>
</dbReference>
<feature type="coiled-coil region" evidence="9">
    <location>
        <begin position="267"/>
        <end position="294"/>
    </location>
</feature>
<feature type="domain" description="B box-type" evidence="11">
    <location>
        <begin position="153"/>
        <end position="194"/>
    </location>
</feature>
<dbReference type="InterPro" id="IPR001841">
    <property type="entry name" value="Znf_RING"/>
</dbReference>
<dbReference type="InterPro" id="IPR014756">
    <property type="entry name" value="Ig_E-set"/>
</dbReference>
<keyword evidence="4 7" id="KW-0863">Zinc-finger</keyword>
<dbReference type="Gene3D" id="3.30.160.60">
    <property type="entry name" value="Classic Zinc Finger"/>
    <property type="match status" value="1"/>
</dbReference>
<gene>
    <name evidence="12" type="ORF">PEVE_00042844</name>
</gene>
<accession>A0ABN8PGR2</accession>
<dbReference type="EMBL" id="CALNXI010000853">
    <property type="protein sequence ID" value="CAH3143370.1"/>
    <property type="molecule type" value="Genomic_DNA"/>
</dbReference>
<dbReference type="SUPFAM" id="SSF49899">
    <property type="entry name" value="Concanavalin A-like lectins/glucanases"/>
    <property type="match status" value="1"/>
</dbReference>
<dbReference type="InterPro" id="IPR013783">
    <property type="entry name" value="Ig-like_fold"/>
</dbReference>
<dbReference type="InterPro" id="IPR000315">
    <property type="entry name" value="Znf_B-box"/>
</dbReference>
<dbReference type="SMART" id="SM00336">
    <property type="entry name" value="BBOX"/>
    <property type="match status" value="2"/>
</dbReference>
<dbReference type="Gene3D" id="2.60.40.10">
    <property type="entry name" value="Immunoglobulins"/>
    <property type="match status" value="1"/>
</dbReference>
<dbReference type="PANTHER" id="PTHR25462:SF301">
    <property type="entry name" value="E3 UBIQUITIN-PROTEIN LIGASE TRIM56-LIKE"/>
    <property type="match status" value="1"/>
</dbReference>
<dbReference type="InterPro" id="IPR027370">
    <property type="entry name" value="Znf-RING_euk"/>
</dbReference>
<dbReference type="PROSITE" id="PS50119">
    <property type="entry name" value="ZF_BBOX"/>
    <property type="match status" value="1"/>
</dbReference>
<evidence type="ECO:0000256" key="2">
    <source>
        <dbReference type="ARBA" id="ARBA00022723"/>
    </source>
</evidence>
<dbReference type="PROSITE" id="PS50089">
    <property type="entry name" value="ZF_RING_2"/>
    <property type="match status" value="1"/>
</dbReference>
<dbReference type="Gene3D" id="4.10.830.40">
    <property type="match status" value="1"/>
</dbReference>
<proteinExistence type="inferred from homology"/>
<evidence type="ECO:0000256" key="6">
    <source>
        <dbReference type="ARBA" id="ARBA00022833"/>
    </source>
</evidence>
<dbReference type="PROSITE" id="PS50194">
    <property type="entry name" value="FILAMIN_REPEAT"/>
    <property type="match status" value="1"/>
</dbReference>
<sequence>MAKAASLADSLGKHLECAVCLEQYKEPKVLPCLHSFCKRCLQGLLTREEAKSKISCPTCRSSAEIPQGKIDLLPANFFVNNLLSVVALHEDSGGSSLECDNCESGDPPVNRCATCSYFLCEFCTISHQRGRNTRSHSLMTLEEAKKMGSAAVTKPVICKEHDGEVIKLFCKTCEEAICRDCTIVKHRDHKYTFVKDAFAEGKESLHKILSDTETKATALKEAIDGVLEMKGNVNSYAVDIEQEVEKCFKNLKACLNNRRSQLITEIRKFSEKKLNSLQSQQEELETAFAKVQSSLDFTKKALENGSEVEILNMQKHVSNRLQDLNSTKWQLEPCVNEGIKFTDDKQLEHYIKTFGNVTDKVSLTCAFLSTVTMENGEEGVMYNTLSGQPVNFIINAKEHTGRRQMETSDVFNVLITPVNSHSGNTPVNQKVQNCGNGTYSFCHTPTQAGHYKLSVQLRNGHVKGSPFTWIVEKWTLTTFSPKGSEGQLQLLEENMTAQYNQESFRGRTHQPVYYEYGHSSCSDRGSYINAVGYVGFTSGKHFWKFQIHGELSFGVITSKGSSHRKMLLTQNSKWLWNSRKQQHTMWSYYGEETSCANGNIVELYLDCERETLKMHNSRTGQSDDWDGVKGEVSPLFQLAKNGDRVSLKIKNVLQTNEACATRRDRNMHMMNQIIFQKHH</sequence>
<dbReference type="InterPro" id="IPR001298">
    <property type="entry name" value="Filamin/ABP280_rpt"/>
</dbReference>
<keyword evidence="13" id="KW-1185">Reference proteome</keyword>
<keyword evidence="2" id="KW-0479">Metal-binding</keyword>
<reference evidence="12 13" key="1">
    <citation type="submission" date="2022-05" db="EMBL/GenBank/DDBJ databases">
        <authorList>
            <consortium name="Genoscope - CEA"/>
            <person name="William W."/>
        </authorList>
    </citation>
    <scope>NUCLEOTIDE SEQUENCE [LARGE SCALE GENOMIC DNA]</scope>
</reference>
<dbReference type="Pfam" id="PF00643">
    <property type="entry name" value="zf-B_box"/>
    <property type="match status" value="1"/>
</dbReference>
<dbReference type="Gene3D" id="3.30.40.10">
    <property type="entry name" value="Zinc/RING finger domain, C3HC4 (zinc finger)"/>
    <property type="match status" value="1"/>
</dbReference>
<feature type="domain" description="RING-type" evidence="10">
    <location>
        <begin position="17"/>
        <end position="60"/>
    </location>
</feature>
<dbReference type="PANTHER" id="PTHR25462">
    <property type="entry name" value="BONUS, ISOFORM C-RELATED"/>
    <property type="match status" value="1"/>
</dbReference>
<evidence type="ECO:0000256" key="8">
    <source>
        <dbReference type="PROSITE-ProRule" id="PRU00087"/>
    </source>
</evidence>
<dbReference type="SUPFAM" id="SSF81296">
    <property type="entry name" value="E set domains"/>
    <property type="match status" value="1"/>
</dbReference>
<comment type="caution">
    <text evidence="12">The sequence shown here is derived from an EMBL/GenBank/DDBJ whole genome shotgun (WGS) entry which is preliminary data.</text>
</comment>
<dbReference type="Pfam" id="PF13445">
    <property type="entry name" value="zf-RING_UBOX"/>
    <property type="match status" value="1"/>
</dbReference>
<keyword evidence="9" id="KW-0175">Coiled coil</keyword>
<organism evidence="12 13">
    <name type="scientific">Porites evermanni</name>
    <dbReference type="NCBI Taxonomy" id="104178"/>
    <lineage>
        <taxon>Eukaryota</taxon>
        <taxon>Metazoa</taxon>
        <taxon>Cnidaria</taxon>
        <taxon>Anthozoa</taxon>
        <taxon>Hexacorallia</taxon>
        <taxon>Scleractinia</taxon>
        <taxon>Fungiina</taxon>
        <taxon>Poritidae</taxon>
        <taxon>Porites</taxon>
    </lineage>
</organism>
<dbReference type="InterPro" id="IPR013083">
    <property type="entry name" value="Znf_RING/FYVE/PHD"/>
</dbReference>
<evidence type="ECO:0000256" key="7">
    <source>
        <dbReference type="PROSITE-ProRule" id="PRU00024"/>
    </source>
</evidence>
<evidence type="ECO:0000313" key="12">
    <source>
        <dbReference type="EMBL" id="CAH3143370.1"/>
    </source>
</evidence>
<dbReference type="SMART" id="SM00557">
    <property type="entry name" value="IG_FLMN"/>
    <property type="match status" value="1"/>
</dbReference>
<keyword evidence="3" id="KW-0677">Repeat</keyword>
<dbReference type="Pfam" id="PF00630">
    <property type="entry name" value="Filamin"/>
    <property type="match status" value="1"/>
</dbReference>
<dbReference type="InterPro" id="IPR043136">
    <property type="entry name" value="B30.2/SPRY_sf"/>
</dbReference>
<dbReference type="SUPFAM" id="SSF57850">
    <property type="entry name" value="RING/U-box"/>
    <property type="match status" value="1"/>
</dbReference>
<evidence type="ECO:0000256" key="4">
    <source>
        <dbReference type="ARBA" id="ARBA00022771"/>
    </source>
</evidence>
<dbReference type="Gene3D" id="2.60.120.920">
    <property type="match status" value="1"/>
</dbReference>
<comment type="similarity">
    <text evidence="1">Belongs to the TRIM/RBCC family.</text>
</comment>
<evidence type="ECO:0008006" key="14">
    <source>
        <dbReference type="Google" id="ProtNLM"/>
    </source>
</evidence>
<evidence type="ECO:0000256" key="9">
    <source>
        <dbReference type="SAM" id="Coils"/>
    </source>
</evidence>
<evidence type="ECO:0000256" key="3">
    <source>
        <dbReference type="ARBA" id="ARBA00022737"/>
    </source>
</evidence>
<evidence type="ECO:0000259" key="10">
    <source>
        <dbReference type="PROSITE" id="PS50089"/>
    </source>
</evidence>
<evidence type="ECO:0000259" key="11">
    <source>
        <dbReference type="PROSITE" id="PS50119"/>
    </source>
</evidence>
<dbReference type="SMART" id="SM00502">
    <property type="entry name" value="BBC"/>
    <property type="match status" value="1"/>
</dbReference>